<proteinExistence type="predicted"/>
<sequence length="55" mass="6575">MKKQEMVQVMIAEEKQLWKEMMECIDKFGMRDPFTDLAVARWSVINQLVCKLLIK</sequence>
<name>A0A6J5LSE1_9CAUD</name>
<reference evidence="1" key="1">
    <citation type="submission" date="2020-04" db="EMBL/GenBank/DDBJ databases">
        <authorList>
            <person name="Chiriac C."/>
            <person name="Salcher M."/>
            <person name="Ghai R."/>
            <person name="Kavagutti S V."/>
        </authorList>
    </citation>
    <scope>NUCLEOTIDE SEQUENCE</scope>
</reference>
<evidence type="ECO:0000313" key="1">
    <source>
        <dbReference type="EMBL" id="CAB4134609.1"/>
    </source>
</evidence>
<protein>
    <submittedName>
        <fullName evidence="1">Uncharacterized protein</fullName>
    </submittedName>
</protein>
<organism evidence="1">
    <name type="scientific">uncultured Caudovirales phage</name>
    <dbReference type="NCBI Taxonomy" id="2100421"/>
    <lineage>
        <taxon>Viruses</taxon>
        <taxon>Duplodnaviria</taxon>
        <taxon>Heunggongvirae</taxon>
        <taxon>Uroviricota</taxon>
        <taxon>Caudoviricetes</taxon>
        <taxon>Peduoviridae</taxon>
        <taxon>Maltschvirus</taxon>
        <taxon>Maltschvirus maltsch</taxon>
    </lineage>
</organism>
<dbReference type="EMBL" id="LR796288">
    <property type="protein sequence ID" value="CAB4134609.1"/>
    <property type="molecule type" value="Genomic_DNA"/>
</dbReference>
<gene>
    <name evidence="1" type="ORF">UFOVP280_32</name>
</gene>
<accession>A0A6J5LSE1</accession>